<organism evidence="1 2">
    <name type="scientific">Microbulbifer marinus</name>
    <dbReference type="NCBI Taxonomy" id="658218"/>
    <lineage>
        <taxon>Bacteria</taxon>
        <taxon>Pseudomonadati</taxon>
        <taxon>Pseudomonadota</taxon>
        <taxon>Gammaproteobacteria</taxon>
        <taxon>Cellvibrionales</taxon>
        <taxon>Microbulbiferaceae</taxon>
        <taxon>Microbulbifer</taxon>
    </lineage>
</organism>
<proteinExistence type="predicted"/>
<protein>
    <recommendedName>
        <fullName evidence="3">N-terminal double-transmembrane domain-containing protein</fullName>
    </recommendedName>
</protein>
<reference evidence="2" key="1">
    <citation type="submission" date="2016-10" db="EMBL/GenBank/DDBJ databases">
        <authorList>
            <person name="Varghese N."/>
            <person name="Submissions S."/>
        </authorList>
    </citation>
    <scope>NUCLEOTIDE SEQUENCE [LARGE SCALE GENOMIC DNA]</scope>
    <source>
        <strain evidence="2">CGMCC 1.10657</strain>
    </source>
</reference>
<gene>
    <name evidence="1" type="ORF">SAMN05216562_2248</name>
</gene>
<evidence type="ECO:0008006" key="3">
    <source>
        <dbReference type="Google" id="ProtNLM"/>
    </source>
</evidence>
<dbReference type="AlphaFoldDB" id="A0A1H3Z921"/>
<evidence type="ECO:0000313" key="2">
    <source>
        <dbReference type="Proteomes" id="UP000198658"/>
    </source>
</evidence>
<dbReference type="OrthoDB" id="7199749at2"/>
<evidence type="ECO:0000313" key="1">
    <source>
        <dbReference type="EMBL" id="SEA19861.1"/>
    </source>
</evidence>
<dbReference type="Proteomes" id="UP000198658">
    <property type="component" value="Unassembled WGS sequence"/>
</dbReference>
<sequence length="564" mass="61806">MIQWLTLLVTTALSISLLLMLRRRASVPQRIGAALTQVLIWAAAWMLLQPPALLPPTATASLQTDGAAILDPELAPAEIAGLQKLNVRGDGLRRDALRDLPPVRLATAAHTSAPSWHVDWPRELLLGDSLRLQISADTALDSATELTLEDPFGGAIDSATIAAGTKMEVSLTAVPKLEGPQLYQLRIETFAENKSEVRREPVPVVVHSAEQPAALLWLARPSFETAALVRWLRQSGVPTQVITQLAPAVVRRENFNGLENSASQPLDAAAPFDLVILDSRLWPQLTAAQRRALPDIAAQQSLLWLVGDDSPRGFIDYASAQQMPLQIADTRAAKNPFAIDDALPPLRLHAYQPQRPQTGDLQLRGDKGVLYWGRNNQDGALGFALFGDSHRWPTAGYATEYARLWKAVFDHQLARRGSRAPISLSTELPLAGRRLTLCSSVFTDGAPQLVRTAAEEKSSATPLVGSAAARTDSGYCYSYWPAQAGWYLSDNDSNPFALYVFPTGVWAEWDRALKRTQTRQMASARLGPATQAQAPQQPLPLHWPALALLLLLSFTWWRERGSLR</sequence>
<dbReference type="EMBL" id="FNQO01000002">
    <property type="protein sequence ID" value="SEA19861.1"/>
    <property type="molecule type" value="Genomic_DNA"/>
</dbReference>
<dbReference type="STRING" id="658218.SAMN05216562_2248"/>
<name>A0A1H3Z921_9GAMM</name>
<dbReference type="RefSeq" id="WP_091388232.1">
    <property type="nucleotide sequence ID" value="NZ_FNQO01000002.1"/>
</dbReference>
<keyword evidence="2" id="KW-1185">Reference proteome</keyword>
<accession>A0A1H3Z921</accession>